<proteinExistence type="predicted"/>
<feature type="compositionally biased region" description="Polar residues" evidence="1">
    <location>
        <begin position="172"/>
        <end position="191"/>
    </location>
</feature>
<accession>A0A9N9TUG9</accession>
<keyword evidence="2" id="KW-1133">Transmembrane helix</keyword>
<keyword evidence="2" id="KW-0472">Membrane</keyword>
<reference evidence="4" key="1">
    <citation type="submission" date="2022-01" db="EMBL/GenBank/DDBJ databases">
        <authorList>
            <person name="King R."/>
        </authorList>
    </citation>
    <scope>NUCLEOTIDE SEQUENCE</scope>
</reference>
<feature type="transmembrane region" description="Helical" evidence="2">
    <location>
        <begin position="102"/>
        <end position="123"/>
    </location>
</feature>
<dbReference type="OrthoDB" id="6599193at2759"/>
<feature type="region of interest" description="Disordered" evidence="1">
    <location>
        <begin position="170"/>
        <end position="213"/>
    </location>
</feature>
<dbReference type="EMBL" id="OU900099">
    <property type="protein sequence ID" value="CAG9862814.1"/>
    <property type="molecule type" value="Genomic_DNA"/>
</dbReference>
<evidence type="ECO:0000256" key="2">
    <source>
        <dbReference type="SAM" id="Phobius"/>
    </source>
</evidence>
<organism evidence="4 5">
    <name type="scientific">Phyllotreta striolata</name>
    <name type="common">Striped flea beetle</name>
    <name type="synonym">Crioceris striolata</name>
    <dbReference type="NCBI Taxonomy" id="444603"/>
    <lineage>
        <taxon>Eukaryota</taxon>
        <taxon>Metazoa</taxon>
        <taxon>Ecdysozoa</taxon>
        <taxon>Arthropoda</taxon>
        <taxon>Hexapoda</taxon>
        <taxon>Insecta</taxon>
        <taxon>Pterygota</taxon>
        <taxon>Neoptera</taxon>
        <taxon>Endopterygota</taxon>
        <taxon>Coleoptera</taxon>
        <taxon>Polyphaga</taxon>
        <taxon>Cucujiformia</taxon>
        <taxon>Chrysomeloidea</taxon>
        <taxon>Chrysomelidae</taxon>
        <taxon>Galerucinae</taxon>
        <taxon>Alticini</taxon>
        <taxon>Phyllotreta</taxon>
    </lineage>
</organism>
<evidence type="ECO:0008006" key="6">
    <source>
        <dbReference type="Google" id="ProtNLM"/>
    </source>
</evidence>
<dbReference type="Proteomes" id="UP001153712">
    <property type="component" value="Chromosome 6"/>
</dbReference>
<feature type="signal peptide" evidence="3">
    <location>
        <begin position="1"/>
        <end position="17"/>
    </location>
</feature>
<gene>
    <name evidence="4" type="ORF">PHYEVI_LOCUS9120</name>
</gene>
<protein>
    <recommendedName>
        <fullName evidence="6">Protein grindelwald</fullName>
    </recommendedName>
</protein>
<evidence type="ECO:0000256" key="1">
    <source>
        <dbReference type="SAM" id="MobiDB-lite"/>
    </source>
</evidence>
<sequence>MLCTYLFVVLLYPLVKSDGLSASLSVKCGVRNCSLDQYCSDFGTTCESCAVICDPTGINFSKSTCEKSCQTYLHDIRYVSKNGGGSSGSNDLKSRVDKLSQLVSVSLSLTILMLLVLICFLCFQFYRWKDKKNITLASLKQKIFGKRTDESQRPNNVSELDVRKGDLKLDMPSSNMSHSEHSPVTVTTSISRRPAEDSTLDYAYDNPALTASR</sequence>
<evidence type="ECO:0000313" key="5">
    <source>
        <dbReference type="Proteomes" id="UP001153712"/>
    </source>
</evidence>
<keyword evidence="2" id="KW-0812">Transmembrane</keyword>
<keyword evidence="5" id="KW-1185">Reference proteome</keyword>
<dbReference type="AlphaFoldDB" id="A0A9N9TUG9"/>
<feature type="chain" id="PRO_5040265039" description="Protein grindelwald" evidence="3">
    <location>
        <begin position="18"/>
        <end position="213"/>
    </location>
</feature>
<evidence type="ECO:0000313" key="4">
    <source>
        <dbReference type="EMBL" id="CAG9862814.1"/>
    </source>
</evidence>
<evidence type="ECO:0000256" key="3">
    <source>
        <dbReference type="SAM" id="SignalP"/>
    </source>
</evidence>
<name>A0A9N9TUG9_PHYSR</name>
<keyword evidence="3" id="KW-0732">Signal</keyword>